<comment type="caution">
    <text evidence="1">The sequence shown here is derived from an EMBL/GenBank/DDBJ whole genome shotgun (WGS) entry which is preliminary data.</text>
</comment>
<proteinExistence type="predicted"/>
<dbReference type="GO" id="GO:0016787">
    <property type="term" value="F:hydrolase activity"/>
    <property type="evidence" value="ECO:0007669"/>
    <property type="project" value="UniProtKB-KW"/>
</dbReference>
<sequence length="185" mass="22071">MTGEIAPKMDIKRLLACLTITENKELKYIAKAIPAVQTVVDSRDLLYLWVYQHHISIYTDYVIGRILKRCMNLYDKHRGQALEEMNREEYFSPKAITDYLVTDDDVYSHLRKIYVLSLKGKTDEFNTITIKQIFERDFLKPLWKTIYEYKDFEKNLVDKKIIKSYDELEDILRNKMNIENITNTL</sequence>
<accession>F9ERN0</accession>
<dbReference type="Gene3D" id="1.10.3210.10">
    <property type="entry name" value="Hypothetical protein af1432"/>
    <property type="match status" value="1"/>
</dbReference>
<protein>
    <submittedName>
        <fullName evidence="1">dGTP triphosphohydrolase</fullName>
    </submittedName>
</protein>
<evidence type="ECO:0000313" key="1">
    <source>
        <dbReference type="EMBL" id="EGQ76729.1"/>
    </source>
</evidence>
<dbReference type="EMBL" id="AFQD01000613">
    <property type="protein sequence ID" value="EGQ76729.1"/>
    <property type="molecule type" value="Genomic_DNA"/>
</dbReference>
<name>F9ERN0_9FUSO</name>
<keyword evidence="1" id="KW-0378">Hydrolase</keyword>
<evidence type="ECO:0000313" key="2">
    <source>
        <dbReference type="Proteomes" id="UP000005392"/>
    </source>
</evidence>
<dbReference type="AlphaFoldDB" id="F9ERN0"/>
<reference evidence="1 2" key="1">
    <citation type="submission" date="2011-05" db="EMBL/GenBank/DDBJ databases">
        <authorList>
            <person name="Muzny D."/>
            <person name="Qin X."/>
            <person name="Deng J."/>
            <person name="Jiang H."/>
            <person name="Liu Y."/>
            <person name="Qu J."/>
            <person name="Song X.-Z."/>
            <person name="Zhang L."/>
            <person name="Thornton R."/>
            <person name="Coyle M."/>
            <person name="Francisco L."/>
            <person name="Jackson L."/>
            <person name="Javaid M."/>
            <person name="Korchina V."/>
            <person name="Kovar C."/>
            <person name="Mata R."/>
            <person name="Mathew T."/>
            <person name="Ngo R."/>
            <person name="Nguyen L."/>
            <person name="Nguyen N."/>
            <person name="Okwuonu G."/>
            <person name="Ongeri F."/>
            <person name="Pham C."/>
            <person name="Simmons D."/>
            <person name="Wilczek-Boney K."/>
            <person name="Hale W."/>
            <person name="Jakkamsetti A."/>
            <person name="Pham P."/>
            <person name="Ruth R."/>
            <person name="San Lucas F."/>
            <person name="Warren J."/>
            <person name="Zhang J."/>
            <person name="Zhao Z."/>
            <person name="Zhou C."/>
            <person name="Zhu D."/>
            <person name="Lee S."/>
            <person name="Bess C."/>
            <person name="Blankenburg K."/>
            <person name="Forbes L."/>
            <person name="Fu Q."/>
            <person name="Gubbala S."/>
            <person name="Hirani K."/>
            <person name="Jayaseelan J.C."/>
            <person name="Lara F."/>
            <person name="Munidasa M."/>
            <person name="Palculict T."/>
            <person name="Patil S."/>
            <person name="Pu L.-L."/>
            <person name="Saada N."/>
            <person name="Tang L."/>
            <person name="Weissenberger G."/>
            <person name="Zhu Y."/>
            <person name="Hemphill L."/>
            <person name="Shang Y."/>
            <person name="Youmans B."/>
            <person name="Ayvaz T."/>
            <person name="Ross M."/>
            <person name="Santibanez J."/>
            <person name="Aqrawi P."/>
            <person name="Gross S."/>
            <person name="Joshi V."/>
            <person name="Fowler G."/>
            <person name="Nazareth L."/>
            <person name="Reid J."/>
            <person name="Worley K."/>
            <person name="Petrosino J."/>
            <person name="Highlander S."/>
            <person name="Gibbs R."/>
        </authorList>
    </citation>
    <scope>NUCLEOTIDE SEQUENCE [LARGE SCALE GENOMIC DNA]</scope>
    <source>
        <strain evidence="1 2">ATCC 51191</strain>
    </source>
</reference>
<dbReference type="HOGENOM" id="CLU_1464203_0_0_0"/>
<dbReference type="SUPFAM" id="SSF109604">
    <property type="entry name" value="HD-domain/PDEase-like"/>
    <property type="match status" value="1"/>
</dbReference>
<keyword evidence="2" id="KW-1185">Reference proteome</keyword>
<gene>
    <name evidence="1" type="ORF">HMPREF9094_2585</name>
</gene>
<dbReference type="Proteomes" id="UP000005392">
    <property type="component" value="Unassembled WGS sequence"/>
</dbReference>
<feature type="non-terminal residue" evidence="1">
    <location>
        <position position="185"/>
    </location>
</feature>
<organism evidence="1 2">
    <name type="scientific">Fusobacterium animalis ATCC 51191</name>
    <dbReference type="NCBI Taxonomy" id="997347"/>
    <lineage>
        <taxon>Bacteria</taxon>
        <taxon>Fusobacteriati</taxon>
        <taxon>Fusobacteriota</taxon>
        <taxon>Fusobacteriia</taxon>
        <taxon>Fusobacteriales</taxon>
        <taxon>Fusobacteriaceae</taxon>
        <taxon>Fusobacterium</taxon>
    </lineage>
</organism>